<gene>
    <name evidence="3" type="ORF">DW674_07580</name>
</gene>
<dbReference type="EMBL" id="QRHE01000007">
    <property type="protein sequence ID" value="RHF51334.1"/>
    <property type="molecule type" value="Genomic_DNA"/>
</dbReference>
<dbReference type="SUPFAM" id="SSF55874">
    <property type="entry name" value="ATPase domain of HSP90 chaperone/DNA topoisomerase II/histidine kinase"/>
    <property type="match status" value="1"/>
</dbReference>
<evidence type="ECO:0000256" key="1">
    <source>
        <dbReference type="SAM" id="Phobius"/>
    </source>
</evidence>
<protein>
    <submittedName>
        <fullName evidence="3">GHKL domain-containing protein</fullName>
    </submittedName>
</protein>
<dbReference type="Pfam" id="PF14501">
    <property type="entry name" value="HATPase_c_5"/>
    <property type="match status" value="1"/>
</dbReference>
<dbReference type="OrthoDB" id="9773869at2"/>
<proteinExistence type="predicted"/>
<comment type="caution">
    <text evidence="3">The sequence shown here is derived from an EMBL/GenBank/DDBJ whole genome shotgun (WGS) entry which is preliminary data.</text>
</comment>
<dbReference type="InterPro" id="IPR036890">
    <property type="entry name" value="HATPase_C_sf"/>
</dbReference>
<reference evidence="3 4" key="1">
    <citation type="submission" date="2018-08" db="EMBL/GenBank/DDBJ databases">
        <title>A genome reference for cultivated species of the human gut microbiota.</title>
        <authorList>
            <person name="Zou Y."/>
            <person name="Xue W."/>
            <person name="Luo G."/>
        </authorList>
    </citation>
    <scope>NUCLEOTIDE SEQUENCE [LARGE SCALE GENOMIC DNA]</scope>
    <source>
        <strain evidence="3 4">AM25-21AC</strain>
    </source>
</reference>
<dbReference type="AlphaFoldDB" id="A0A414NWA5"/>
<feature type="transmembrane region" description="Helical" evidence="1">
    <location>
        <begin position="6"/>
        <end position="25"/>
    </location>
</feature>
<sequence>MTTFGVTWIYVLILQPFALLQILPFRRFLTAAQKKRLVICWCLLIVLEAHLVTVIVSMAIFPSHQIAYWLLGYLIWVPQFLLAFSFTRRFWAGHIFIAAFRILFSSIIYTFTRAILLMAFPDKLLPSLYFEQILLYGILSLLIFPILLRFFTDTFRHFEMASTRRYWRIITLLPVLLAIESLYLSLLNSQEQVFALLLPRFMLLIVIILLMASIRSGQSEVYRELQVFEKEHELQRQLVSTARYVKMSEESRHRMASIYEKRRNHIDHLLALVSQRDREGALACIEALGAQFSRTKLPQYCKNTLINAALTVYFARAKELAIPVTAAIDLPEELSFSGDLSIVLSNLVENALLASQKQPPAARHIAVMTMCQGDVINVLVKNRFDAPVEFDEEGLPVTHVKGHGIGMKSLSRFCDKYKASVFCQQKDGWFMTYLQVPLLAEASDRSR</sequence>
<dbReference type="Proteomes" id="UP000283442">
    <property type="component" value="Unassembled WGS sequence"/>
</dbReference>
<accession>A0A414NWA5</accession>
<dbReference type="Gene3D" id="3.30.565.10">
    <property type="entry name" value="Histidine kinase-like ATPase, C-terminal domain"/>
    <property type="match status" value="1"/>
</dbReference>
<feature type="transmembrane region" description="Helical" evidence="1">
    <location>
        <begin position="193"/>
        <end position="214"/>
    </location>
</feature>
<evidence type="ECO:0000313" key="4">
    <source>
        <dbReference type="Proteomes" id="UP000283442"/>
    </source>
</evidence>
<feature type="transmembrane region" description="Helical" evidence="1">
    <location>
        <begin position="98"/>
        <end position="121"/>
    </location>
</feature>
<keyword evidence="1" id="KW-0812">Transmembrane</keyword>
<feature type="domain" description="Sensor histidine kinase NatK-like C-terminal" evidence="2">
    <location>
        <begin position="339"/>
        <end position="436"/>
    </location>
</feature>
<organism evidence="3 4">
    <name type="scientific">Mitsuokella multacida</name>
    <dbReference type="NCBI Taxonomy" id="52226"/>
    <lineage>
        <taxon>Bacteria</taxon>
        <taxon>Bacillati</taxon>
        <taxon>Bacillota</taxon>
        <taxon>Negativicutes</taxon>
        <taxon>Selenomonadales</taxon>
        <taxon>Selenomonadaceae</taxon>
        <taxon>Mitsuokella</taxon>
    </lineage>
</organism>
<feature type="transmembrane region" description="Helical" evidence="1">
    <location>
        <begin position="66"/>
        <end position="86"/>
    </location>
</feature>
<feature type="transmembrane region" description="Helical" evidence="1">
    <location>
        <begin position="166"/>
        <end position="187"/>
    </location>
</feature>
<keyword evidence="1" id="KW-1133">Transmembrane helix</keyword>
<evidence type="ECO:0000313" key="3">
    <source>
        <dbReference type="EMBL" id="RHF51334.1"/>
    </source>
</evidence>
<feature type="transmembrane region" description="Helical" evidence="1">
    <location>
        <begin position="37"/>
        <end position="60"/>
    </location>
</feature>
<evidence type="ECO:0000259" key="2">
    <source>
        <dbReference type="Pfam" id="PF14501"/>
    </source>
</evidence>
<dbReference type="InterPro" id="IPR032834">
    <property type="entry name" value="NatK-like_C"/>
</dbReference>
<feature type="transmembrane region" description="Helical" evidence="1">
    <location>
        <begin position="133"/>
        <end position="151"/>
    </location>
</feature>
<keyword evidence="1" id="KW-0472">Membrane</keyword>
<name>A0A414NWA5_9FIRM</name>